<feature type="transmembrane region" description="Helical" evidence="7">
    <location>
        <begin position="271"/>
        <end position="299"/>
    </location>
</feature>
<dbReference type="EMBL" id="CP024923">
    <property type="protein sequence ID" value="ATY31443.1"/>
    <property type="molecule type" value="Genomic_DNA"/>
</dbReference>
<feature type="transmembrane region" description="Helical" evidence="7">
    <location>
        <begin position="34"/>
        <end position="53"/>
    </location>
</feature>
<evidence type="ECO:0000256" key="6">
    <source>
        <dbReference type="ARBA" id="ARBA00023136"/>
    </source>
</evidence>
<evidence type="ECO:0000256" key="3">
    <source>
        <dbReference type="ARBA" id="ARBA00022692"/>
    </source>
</evidence>
<dbReference type="AlphaFoldDB" id="A0A2K8MC61"/>
<feature type="transmembrane region" description="Helical" evidence="7">
    <location>
        <begin position="65"/>
        <end position="84"/>
    </location>
</feature>
<dbReference type="InterPro" id="IPR050794">
    <property type="entry name" value="CPA2_transporter"/>
</dbReference>
<reference evidence="9 10" key="1">
    <citation type="submission" date="2017-11" db="EMBL/GenBank/DDBJ databases">
        <title>Complete genome sequence of Sphingomonas sp. Strain Cra20, a psychrotolerant potential plant growth promoting rhizobacteria.</title>
        <authorList>
            <person name="Luo Y."/>
        </authorList>
    </citation>
    <scope>NUCLEOTIDE SEQUENCE [LARGE SCALE GENOMIC DNA]</scope>
    <source>
        <strain evidence="9 10">Cra20</strain>
    </source>
</reference>
<feature type="transmembrane region" description="Helical" evidence="7">
    <location>
        <begin position="99"/>
        <end position="119"/>
    </location>
</feature>
<feature type="transmembrane region" description="Helical" evidence="7">
    <location>
        <begin position="131"/>
        <end position="154"/>
    </location>
</feature>
<keyword evidence="2" id="KW-0813">Transport</keyword>
<evidence type="ECO:0000313" key="9">
    <source>
        <dbReference type="EMBL" id="ATY31443.1"/>
    </source>
</evidence>
<gene>
    <name evidence="9" type="ORF">CVN68_05140</name>
</gene>
<feature type="transmembrane region" description="Helical" evidence="7">
    <location>
        <begin position="169"/>
        <end position="189"/>
    </location>
</feature>
<dbReference type="PANTHER" id="PTHR32468">
    <property type="entry name" value="CATION/H + ANTIPORTER"/>
    <property type="match status" value="1"/>
</dbReference>
<keyword evidence="5" id="KW-0406">Ion transport</keyword>
<dbReference type="KEGG" id="sphc:CVN68_05140"/>
<keyword evidence="3 7" id="KW-0812">Transmembrane</keyword>
<dbReference type="Proteomes" id="UP000229081">
    <property type="component" value="Chromosome"/>
</dbReference>
<feature type="transmembrane region" description="Helical" evidence="7">
    <location>
        <begin position="347"/>
        <end position="370"/>
    </location>
</feature>
<dbReference type="GO" id="GO:0016020">
    <property type="term" value="C:membrane"/>
    <property type="evidence" value="ECO:0007669"/>
    <property type="project" value="UniProtKB-SubCell"/>
</dbReference>
<accession>A0A2K8MC61</accession>
<feature type="transmembrane region" description="Helical" evidence="7">
    <location>
        <begin position="319"/>
        <end position="335"/>
    </location>
</feature>
<sequence length="454" mass="47846">MSDLLDNAWFALTDVLNPHGPAVNAVKSYSPADFSVHFFLQLAVIILACRVVGWLGQKLFRQPQVVGEMIAGVVLGPSLLGLFFPELQNAIFPKETRNVLYVGAQLGVGLYMFMVGLTLRLDHFQSKAKSAAAVSAAGIAAPFALAALITPFLLTVPGLFAPGISQGNATLFMGACIALTAFPMLARIINERGLANSSLGTLTLTAGAFDDAASWCVLALVLATFGAGPGVAVIAIGGAVLYTGFMILFGRKLLAPLGRAVEARGEMSSQMLAITMLLFCLSAFLMDAIGIHAIFGGFLIGVCMPRGLFVEELKRKVEPLAVVLLLPMFFTYSGLNTRLDMVNSVSLLLIALGVLAVSVLAKFGACWAAARLSGEDNRTALGIGALMNSRGLMELIIINIGLQKGIIGPTLFSMLVLMAIVTTVMATPLFEAVYGKKARETGELDQVDGRLASA</sequence>
<feature type="domain" description="Cation/H+ exchanger transmembrane" evidence="8">
    <location>
        <begin position="50"/>
        <end position="429"/>
    </location>
</feature>
<organism evidence="9 10">
    <name type="scientific">Sphingomonas psychrotolerans</name>
    <dbReference type="NCBI Taxonomy" id="1327635"/>
    <lineage>
        <taxon>Bacteria</taxon>
        <taxon>Pseudomonadati</taxon>
        <taxon>Pseudomonadota</taxon>
        <taxon>Alphaproteobacteria</taxon>
        <taxon>Sphingomonadales</taxon>
        <taxon>Sphingomonadaceae</taxon>
        <taxon>Sphingomonas</taxon>
    </lineage>
</organism>
<evidence type="ECO:0000256" key="1">
    <source>
        <dbReference type="ARBA" id="ARBA00004141"/>
    </source>
</evidence>
<comment type="subcellular location">
    <subcellularLocation>
        <location evidence="1">Membrane</location>
        <topology evidence="1">Multi-pass membrane protein</topology>
    </subcellularLocation>
</comment>
<evidence type="ECO:0000256" key="4">
    <source>
        <dbReference type="ARBA" id="ARBA00022989"/>
    </source>
</evidence>
<dbReference type="GO" id="GO:1902600">
    <property type="term" value="P:proton transmembrane transport"/>
    <property type="evidence" value="ECO:0007669"/>
    <property type="project" value="InterPro"/>
</dbReference>
<keyword evidence="6 7" id="KW-0472">Membrane</keyword>
<dbReference type="RefSeq" id="WP_100281254.1">
    <property type="nucleotide sequence ID" value="NZ_CP024923.1"/>
</dbReference>
<evidence type="ECO:0000256" key="7">
    <source>
        <dbReference type="SAM" id="Phobius"/>
    </source>
</evidence>
<dbReference type="Pfam" id="PF00999">
    <property type="entry name" value="Na_H_Exchanger"/>
    <property type="match status" value="1"/>
</dbReference>
<feature type="transmembrane region" description="Helical" evidence="7">
    <location>
        <begin position="231"/>
        <end position="250"/>
    </location>
</feature>
<evidence type="ECO:0000256" key="5">
    <source>
        <dbReference type="ARBA" id="ARBA00023065"/>
    </source>
</evidence>
<dbReference type="InterPro" id="IPR006153">
    <property type="entry name" value="Cation/H_exchanger_TM"/>
</dbReference>
<keyword evidence="10" id="KW-1185">Reference proteome</keyword>
<evidence type="ECO:0000256" key="2">
    <source>
        <dbReference type="ARBA" id="ARBA00022448"/>
    </source>
</evidence>
<keyword evidence="4 7" id="KW-1133">Transmembrane helix</keyword>
<protein>
    <submittedName>
        <fullName evidence="9">Cation/H(+) antiporter</fullName>
    </submittedName>
</protein>
<dbReference type="InterPro" id="IPR038770">
    <property type="entry name" value="Na+/solute_symporter_sf"/>
</dbReference>
<evidence type="ECO:0000259" key="8">
    <source>
        <dbReference type="Pfam" id="PF00999"/>
    </source>
</evidence>
<dbReference type="OrthoDB" id="9793589at2"/>
<feature type="transmembrane region" description="Helical" evidence="7">
    <location>
        <begin position="411"/>
        <end position="430"/>
    </location>
</feature>
<evidence type="ECO:0000313" key="10">
    <source>
        <dbReference type="Proteomes" id="UP000229081"/>
    </source>
</evidence>
<dbReference type="PANTHER" id="PTHR32468:SF0">
    <property type="entry name" value="K(+)_H(+) ANTIPORTER 1"/>
    <property type="match status" value="1"/>
</dbReference>
<proteinExistence type="predicted"/>
<dbReference type="Gene3D" id="1.20.1530.20">
    <property type="match status" value="1"/>
</dbReference>
<name>A0A2K8MC61_9SPHN</name>
<dbReference type="GO" id="GO:0015297">
    <property type="term" value="F:antiporter activity"/>
    <property type="evidence" value="ECO:0007669"/>
    <property type="project" value="InterPro"/>
</dbReference>